<dbReference type="SMART" id="SM00060">
    <property type="entry name" value="FN3"/>
    <property type="match status" value="2"/>
</dbReference>
<dbReference type="PANTHER" id="PTHR24099:SF11">
    <property type="entry name" value="FIBRONECTIN TYPE III DOMAIN-CONTAINING 3BA-RELATED"/>
    <property type="match status" value="1"/>
</dbReference>
<dbReference type="EMBL" id="QZDT01000031">
    <property type="protein sequence ID" value="NBJ94153.1"/>
    <property type="molecule type" value="Genomic_DNA"/>
</dbReference>
<dbReference type="PROSITE" id="PS51723">
    <property type="entry name" value="PEPTIDASE_M60"/>
    <property type="match status" value="1"/>
</dbReference>
<dbReference type="RefSeq" id="WP_160561192.1">
    <property type="nucleotide sequence ID" value="NZ_QZDT01000031.1"/>
</dbReference>
<feature type="domain" description="F5/8 type C" evidence="5">
    <location>
        <begin position="1551"/>
        <end position="1703"/>
    </location>
</feature>
<dbReference type="GO" id="GO:0000272">
    <property type="term" value="P:polysaccharide catabolic process"/>
    <property type="evidence" value="ECO:0007669"/>
    <property type="project" value="InterPro"/>
</dbReference>
<gene>
    <name evidence="8" type="ORF">D5281_16555</name>
</gene>
<dbReference type="PROSITE" id="PS50853">
    <property type="entry name" value="FN3"/>
    <property type="match status" value="1"/>
</dbReference>
<evidence type="ECO:0000256" key="1">
    <source>
        <dbReference type="ARBA" id="ARBA00023295"/>
    </source>
</evidence>
<evidence type="ECO:0000259" key="5">
    <source>
        <dbReference type="PROSITE" id="PS50022"/>
    </source>
</evidence>
<evidence type="ECO:0000256" key="2">
    <source>
        <dbReference type="SAM" id="Coils"/>
    </source>
</evidence>
<dbReference type="SUPFAM" id="SSF49785">
    <property type="entry name" value="Galactose-binding domain-like"/>
    <property type="match status" value="1"/>
</dbReference>
<dbReference type="Gene3D" id="3.40.390.80">
    <property type="entry name" value="Peptidase M60, enhancin-like domain 2"/>
    <property type="match status" value="1"/>
</dbReference>
<comment type="caution">
    <text evidence="8">The sequence shown here is derived from an EMBL/GenBank/DDBJ whole genome shotgun (WGS) entry which is preliminary data.</text>
</comment>
<protein>
    <recommendedName>
        <fullName evidence="10">Fibronectin type III domain protein</fullName>
    </recommendedName>
</protein>
<evidence type="ECO:0000313" key="9">
    <source>
        <dbReference type="Proteomes" id="UP001154420"/>
    </source>
</evidence>
<reference evidence="8" key="1">
    <citation type="submission" date="2018-09" db="EMBL/GenBank/DDBJ databases">
        <title>Murine metabolic-syndrome-specific gut microbial biobank.</title>
        <authorList>
            <person name="Liu C."/>
        </authorList>
    </citation>
    <scope>NUCLEOTIDE SEQUENCE</scope>
    <source>
        <strain evidence="8">D42-62</strain>
    </source>
</reference>
<dbReference type="Pfam" id="PF00041">
    <property type="entry name" value="fn3"/>
    <property type="match status" value="1"/>
</dbReference>
<feature type="region of interest" description="Disordered" evidence="3">
    <location>
        <begin position="1853"/>
        <end position="1872"/>
    </location>
</feature>
<feature type="compositionally biased region" description="Polar residues" evidence="3">
    <location>
        <begin position="57"/>
        <end position="81"/>
    </location>
</feature>
<dbReference type="Gene3D" id="2.60.120.260">
    <property type="entry name" value="Galactose-binding domain-like"/>
    <property type="match status" value="1"/>
</dbReference>
<feature type="domain" description="Fibronectin type-III" evidence="6">
    <location>
        <begin position="629"/>
        <end position="718"/>
    </location>
</feature>
<dbReference type="SMART" id="SM01276">
    <property type="entry name" value="M60-like"/>
    <property type="match status" value="1"/>
</dbReference>
<feature type="signal peptide" evidence="4">
    <location>
        <begin position="1"/>
        <end position="23"/>
    </location>
</feature>
<dbReference type="PANTHER" id="PTHR24099">
    <property type="entry name" value="E3 UBIQUITIN-PROTEIN LIGASE TRIM36-RELATED"/>
    <property type="match status" value="1"/>
</dbReference>
<dbReference type="InterPro" id="IPR003961">
    <property type="entry name" value="FN3_dom"/>
</dbReference>
<feature type="compositionally biased region" description="Polar residues" evidence="3">
    <location>
        <begin position="165"/>
        <end position="176"/>
    </location>
</feature>
<dbReference type="CDD" id="cd00063">
    <property type="entry name" value="FN3"/>
    <property type="match status" value="2"/>
</dbReference>
<dbReference type="Pfam" id="PF00754">
    <property type="entry name" value="F5_F8_type_C"/>
    <property type="match status" value="1"/>
</dbReference>
<feature type="domain" description="Peptidase M60" evidence="7">
    <location>
        <begin position="981"/>
        <end position="1339"/>
    </location>
</feature>
<dbReference type="Pfam" id="PF13402">
    <property type="entry name" value="Peptidase_M60"/>
    <property type="match status" value="1"/>
</dbReference>
<dbReference type="InterPro" id="IPR036439">
    <property type="entry name" value="Dockerin_dom_sf"/>
</dbReference>
<feature type="compositionally biased region" description="Polar residues" evidence="3">
    <location>
        <begin position="113"/>
        <end position="123"/>
    </location>
</feature>
<proteinExistence type="predicted"/>
<dbReference type="InterPro" id="IPR031161">
    <property type="entry name" value="Peptidase_M60_dom"/>
</dbReference>
<feature type="compositionally biased region" description="Polar residues" evidence="3">
    <location>
        <begin position="1863"/>
        <end position="1872"/>
    </location>
</feature>
<dbReference type="InterPro" id="IPR008979">
    <property type="entry name" value="Galactose-bd-like_sf"/>
</dbReference>
<dbReference type="Gene3D" id="1.10.390.30">
    <property type="entry name" value="Peptidase M60, enhancin-like domain 3"/>
    <property type="match status" value="1"/>
</dbReference>
<keyword evidence="1" id="KW-0326">Glycosidase</keyword>
<dbReference type="GO" id="GO:0016798">
    <property type="term" value="F:hydrolase activity, acting on glycosyl bonds"/>
    <property type="evidence" value="ECO:0007669"/>
    <property type="project" value="UniProtKB-KW"/>
</dbReference>
<dbReference type="Gene3D" id="2.60.40.10">
    <property type="entry name" value="Immunoglobulins"/>
    <property type="match status" value="2"/>
</dbReference>
<evidence type="ECO:0000313" key="8">
    <source>
        <dbReference type="EMBL" id="NBJ94153.1"/>
    </source>
</evidence>
<feature type="compositionally biased region" description="Low complexity" evidence="3">
    <location>
        <begin position="141"/>
        <end position="163"/>
    </location>
</feature>
<keyword evidence="9" id="KW-1185">Reference proteome</keyword>
<accession>A0A9X5BI29</accession>
<sequence>MKRMITWMMVFCLIATWVLPVQAAEVNGNGLSSPAPENADVDGMNGNGGNLNQPGNVDNQPKNQVQPLSETSASPSQTKTPGVSAEVSAAPERTPETVPSESPAKLPAESPGESPSVSPTGIEQTPFEASKSPTQSPSVLPSETPAGTPSASPSASATPLATPELPSNGSWNERQVSSGVTGGVEVILMNALPIHKDSKITLVVSLENKESKEIILTNNAEKHTVLFEELPEGTYHLRISEKNTGSAGFGFIPYEQDIAVGKVTEVAEVYTGFVELEGVQYVQGAPHPGVMLIGDVNRDGRLDDGDKNAIMEVISQGSNGVWKGNPEENPTDLNKDGQTDLVDLQYYANSKERMDENADTTASLYSRISSNAVQVNPGTNTQIVEGDPGNLFRDGSGGVTLKAQGTESAIAEGTPVEIGFNLESDMWQSQQVEEIRFAMGENPIESGSLLVIKEDGKEISFNIDRGEARQVEGSGGFSLYAGQGEQNGVLIIDLRGETAVKKVTLKITGMKFGGNLAKISKVEFLNNTENKIPAPDMNIPSGLIGKGGNKSIHVTWNEQPNVTGYEVKICYQGQEQVIRAASNQLEIKSFLGGRLKNGEIYEVSVQSINGTWASGYCEPVQISPAISSRPDAPDNLKAVGGYCRISLTWKNMEDTDSYNVYYKAEGESAYTQITGIDQNRHVLNDLKDETRYEIYVTGVNELGESNPSIHSEARTLSIKPAQMPNYKLINESNGKGKVSAHIKGVTHGRGSMEGSSLDTDKTSALGTVDKDAASYYQVMDWDDGASYPAASKGLLFTLDDYYEMSYITFAEVEDIGWYSGAYVYYYDEAHQSDGVAAQNVSLLQKTDENGRKYYMIKLAQPIKANQIRLGFTRGNNQRNIIISEVNFYYYDSLEDDILALYADDLHTTLKPDVTEETILALQKRLDTKDAKSGEYHPERTTLQRELDNARGLLSSDFQDVVEINPGITAAKDGHLGFSGLNAWQPLGITAYEGEHIVVYVGHNQLKTGSDSALKLIATQYHAESGAFASNVAALKVGRNEITIPAIQSLACEGGGALYIQYTGNNENDRYAVRVSGGAKEPVLNLYGITDSVQRKERITAYLEELDEHVASLEENHKKIHETAGEGNKVNRSYEETNCILGATDIMLDQMMLSVSGKQILAGLGKGTLSERADKLDQSLQAMEDMLKLFYQHKGLSNDAGAPASDHLPAQHLNIRYMRMFAKAFMYAAGNHIGIEWGSVPGLASAVPVSSDENGKYLSGNYFGWGISHEIGHNINQGSYAIAEVTNNYFAQLTKSRDSNDTVRFKYNEVYKKVTSNTVGIPSNVFTHLAMYWQLHLAYDRDYNYKTYDSYEQQQANLFYARVDSYSRDTSRAKGGLKLDGDKNQNIMRLACAAAEKDLTEFFMRWGLVPDSETIRYAGQFEKEERAIYYLTDDARVYEIEHGTDRTINGRDIVSSDSKAAVSKNVANEVTISIQTTADPELILGYEIARYSYENGEPVRQVVGFSTENTYVDHVATINNRALTYEITAVDQFGYRSKARKIGDVRISHDGSQDKSMWNITTNMLSNGDKTNEAVEDDPCTPETVSDIYKVIDNDYNKDYEGQTAGGDAEIVIQMNRILEVCGLKITSKSSSPIGNYTIEVSLDGTSWTTVKTGSFENKSGSQTVYFENADKDPWVCTYDAAYVRLRAKGQMQMSLAEVDLLGPSGDSISFGVRENSTEGAVGILNADYIYEAGKKIPKGSLIFTGSYKGNPAYNVVIIYDEDGNVVGGVDEQNVLKAEQIILADVPENGMLGEVSDGIWIYWIEPELIPDGLKGKKVRAQLYRVDHALTNEGQRLVSDTLPLQVPNTLENITLQNGTKDDTSTKGVTSTPLN</sequence>
<dbReference type="InterPro" id="IPR013783">
    <property type="entry name" value="Ig-like_fold"/>
</dbReference>
<feature type="chain" id="PRO_5040740808" description="Fibronectin type III domain protein" evidence="4">
    <location>
        <begin position="24"/>
        <end position="1872"/>
    </location>
</feature>
<evidence type="ECO:0008006" key="10">
    <source>
        <dbReference type="Google" id="ProtNLM"/>
    </source>
</evidence>
<evidence type="ECO:0000256" key="4">
    <source>
        <dbReference type="SAM" id="SignalP"/>
    </source>
</evidence>
<dbReference type="OrthoDB" id="197688at2"/>
<feature type="coiled-coil region" evidence="2">
    <location>
        <begin position="1095"/>
        <end position="1122"/>
    </location>
</feature>
<evidence type="ECO:0000259" key="7">
    <source>
        <dbReference type="PROSITE" id="PS51723"/>
    </source>
</evidence>
<dbReference type="InterPro" id="IPR050617">
    <property type="entry name" value="E3_ligase_FN3/SPRY"/>
</dbReference>
<dbReference type="Gene3D" id="1.10.1330.10">
    <property type="entry name" value="Dockerin domain"/>
    <property type="match status" value="1"/>
</dbReference>
<dbReference type="SUPFAM" id="SSF49265">
    <property type="entry name" value="Fibronectin type III"/>
    <property type="match status" value="1"/>
</dbReference>
<keyword evidence="2" id="KW-0175">Coiled coil</keyword>
<keyword evidence="1" id="KW-0378">Hydrolase</keyword>
<name>A0A9X5BI29_9FIRM</name>
<keyword evidence="4" id="KW-0732">Signal</keyword>
<organism evidence="8 9">
    <name type="scientific">Parablautia muri</name>
    <dbReference type="NCBI Taxonomy" id="2320879"/>
    <lineage>
        <taxon>Bacteria</taxon>
        <taxon>Bacillati</taxon>
        <taxon>Bacillota</taxon>
        <taxon>Clostridia</taxon>
        <taxon>Lachnospirales</taxon>
        <taxon>Lachnospiraceae</taxon>
        <taxon>Parablautia</taxon>
    </lineage>
</organism>
<evidence type="ECO:0000259" key="6">
    <source>
        <dbReference type="PROSITE" id="PS50853"/>
    </source>
</evidence>
<dbReference type="Proteomes" id="UP001154420">
    <property type="component" value="Unassembled WGS sequence"/>
</dbReference>
<dbReference type="InterPro" id="IPR036116">
    <property type="entry name" value="FN3_sf"/>
</dbReference>
<dbReference type="PROSITE" id="PS50022">
    <property type="entry name" value="FA58C_3"/>
    <property type="match status" value="1"/>
</dbReference>
<dbReference type="InterPro" id="IPR000421">
    <property type="entry name" value="FA58C"/>
</dbReference>
<evidence type="ECO:0000256" key="3">
    <source>
        <dbReference type="SAM" id="MobiDB-lite"/>
    </source>
</evidence>
<feature type="region of interest" description="Disordered" evidence="3">
    <location>
        <begin position="32"/>
        <end position="176"/>
    </location>
</feature>
<dbReference type="InterPro" id="IPR042279">
    <property type="entry name" value="Pep_M60_3"/>
</dbReference>